<keyword evidence="3" id="KW-1185">Reference proteome</keyword>
<gene>
    <name evidence="2" type="ORF">GCM10019016_043510</name>
</gene>
<accession>A0ABP6TR00</accession>
<proteinExistence type="predicted"/>
<dbReference type="EMBL" id="BAAAXF010000030">
    <property type="protein sequence ID" value="GAA3497250.1"/>
    <property type="molecule type" value="Genomic_DNA"/>
</dbReference>
<reference evidence="3" key="1">
    <citation type="journal article" date="2019" name="Int. J. Syst. Evol. Microbiol.">
        <title>The Global Catalogue of Microorganisms (GCM) 10K type strain sequencing project: providing services to taxonomists for standard genome sequencing and annotation.</title>
        <authorList>
            <consortium name="The Broad Institute Genomics Platform"/>
            <consortium name="The Broad Institute Genome Sequencing Center for Infectious Disease"/>
            <person name="Wu L."/>
            <person name="Ma J."/>
        </authorList>
    </citation>
    <scope>NUCLEOTIDE SEQUENCE [LARGE SCALE GENOMIC DNA]</scope>
    <source>
        <strain evidence="3">JCM 4816</strain>
    </source>
</reference>
<sequence>MNTGRIRPHFRRTAPDRIFAESLPAIAQPFEGVTRATRTDAALGYPHTLVRMTARADPLPRTRPFPRTRPGSREGTP</sequence>
<name>A0ABP6TR00_9ACTN</name>
<evidence type="ECO:0000313" key="2">
    <source>
        <dbReference type="EMBL" id="GAA3497250.1"/>
    </source>
</evidence>
<feature type="region of interest" description="Disordered" evidence="1">
    <location>
        <begin position="53"/>
        <end position="77"/>
    </location>
</feature>
<comment type="caution">
    <text evidence="2">The sequence shown here is derived from an EMBL/GenBank/DDBJ whole genome shotgun (WGS) entry which is preliminary data.</text>
</comment>
<dbReference type="Proteomes" id="UP001501455">
    <property type="component" value="Unassembled WGS sequence"/>
</dbReference>
<evidence type="ECO:0000256" key="1">
    <source>
        <dbReference type="SAM" id="MobiDB-lite"/>
    </source>
</evidence>
<protein>
    <submittedName>
        <fullName evidence="2">Uncharacterized protein</fullName>
    </submittedName>
</protein>
<organism evidence="2 3">
    <name type="scientific">Streptomyces prasinosporus</name>
    <dbReference type="NCBI Taxonomy" id="68256"/>
    <lineage>
        <taxon>Bacteria</taxon>
        <taxon>Bacillati</taxon>
        <taxon>Actinomycetota</taxon>
        <taxon>Actinomycetes</taxon>
        <taxon>Kitasatosporales</taxon>
        <taxon>Streptomycetaceae</taxon>
        <taxon>Streptomyces</taxon>
        <taxon>Streptomyces albogriseolus group</taxon>
    </lineage>
</organism>
<evidence type="ECO:0000313" key="3">
    <source>
        <dbReference type="Proteomes" id="UP001501455"/>
    </source>
</evidence>